<gene>
    <name evidence="1" type="ORF">UFOVP117_206</name>
</gene>
<name>A0A6J5L9E9_9CAUD</name>
<organism evidence="1">
    <name type="scientific">uncultured Caudovirales phage</name>
    <dbReference type="NCBI Taxonomy" id="2100421"/>
    <lineage>
        <taxon>Viruses</taxon>
        <taxon>Duplodnaviria</taxon>
        <taxon>Heunggongvirae</taxon>
        <taxon>Uroviricota</taxon>
        <taxon>Caudoviricetes</taxon>
        <taxon>Peduoviridae</taxon>
        <taxon>Maltschvirus</taxon>
        <taxon>Maltschvirus maltsch</taxon>
    </lineage>
</organism>
<reference evidence="1" key="1">
    <citation type="submission" date="2020-04" db="EMBL/GenBank/DDBJ databases">
        <authorList>
            <person name="Chiriac C."/>
            <person name="Salcher M."/>
            <person name="Ghai R."/>
            <person name="Kavagutti S V."/>
        </authorList>
    </citation>
    <scope>NUCLEOTIDE SEQUENCE</scope>
</reference>
<proteinExistence type="predicted"/>
<protein>
    <submittedName>
        <fullName evidence="1">Uncharacterized protein</fullName>
    </submittedName>
</protein>
<dbReference type="EMBL" id="LR796235">
    <property type="protein sequence ID" value="CAB4130002.1"/>
    <property type="molecule type" value="Genomic_DNA"/>
</dbReference>
<sequence length="68" mass="7865">MDNCLEIKTIAHEITRALKYFEKEKFGFESRTLTVLPEVEQSNDEIIIPIITKNNKQIKISISVNETV</sequence>
<accession>A0A6J5L9E9</accession>
<evidence type="ECO:0000313" key="1">
    <source>
        <dbReference type="EMBL" id="CAB4130002.1"/>
    </source>
</evidence>